<name>A0AAD1AFZ1_9MICO</name>
<dbReference type="EMBL" id="CP028130">
    <property type="protein sequence ID" value="AZZ55481.1"/>
    <property type="molecule type" value="Genomic_DNA"/>
</dbReference>
<dbReference type="PANTHER" id="PTHR31303">
    <property type="entry name" value="CTP-DEPENDENT DIACYLGLYCEROL KINASE 1"/>
    <property type="match status" value="1"/>
</dbReference>
<evidence type="ECO:0000313" key="2">
    <source>
        <dbReference type="EMBL" id="AZZ55481.1"/>
    </source>
</evidence>
<protein>
    <recommendedName>
        <fullName evidence="4">Phosphatidate cytidylyltransferase</fullName>
    </recommendedName>
</protein>
<dbReference type="InterPro" id="IPR037997">
    <property type="entry name" value="Dgk1-like"/>
</dbReference>
<accession>A0AAD1AFZ1</accession>
<keyword evidence="1" id="KW-0472">Membrane</keyword>
<dbReference type="RefSeq" id="WP_104264517.1">
    <property type="nucleotide sequence ID" value="NZ_CP028130.1"/>
</dbReference>
<reference evidence="2 3" key="1">
    <citation type="submission" date="2018-03" db="EMBL/GenBank/DDBJ databases">
        <title>Bacteriophage NCPPB3778 and a type I-E CRISPR drive the evolution of the US Biological Select Agent, Rathayibacter toxicus.</title>
        <authorList>
            <person name="Davis E.W.II."/>
            <person name="Tabima J.F."/>
            <person name="Weisberg A.J."/>
            <person name="Dantas Lopes L."/>
            <person name="Wiseman M.S."/>
            <person name="Wiseman M.S."/>
            <person name="Pupko T."/>
            <person name="Belcher M.S."/>
            <person name="Sechler A.J."/>
            <person name="Tancos M.A."/>
            <person name="Schroeder B.K."/>
            <person name="Murray T.D."/>
            <person name="Luster D.G."/>
            <person name="Schneider W.L."/>
            <person name="Rogers E."/>
            <person name="Andreote F.D."/>
            <person name="Grunwald N.J."/>
            <person name="Putnam M.L."/>
            <person name="Chang J.H."/>
        </authorList>
    </citation>
    <scope>NUCLEOTIDE SEQUENCE [LARGE SCALE GENOMIC DNA]</scope>
    <source>
        <strain evidence="2 3">NCCPB 2253</strain>
    </source>
</reference>
<proteinExistence type="predicted"/>
<dbReference type="Proteomes" id="UP000283946">
    <property type="component" value="Chromosome"/>
</dbReference>
<dbReference type="GO" id="GO:0004143">
    <property type="term" value="F:ATP-dependent diacylglycerol kinase activity"/>
    <property type="evidence" value="ECO:0007669"/>
    <property type="project" value="InterPro"/>
</dbReference>
<dbReference type="PANTHER" id="PTHR31303:SF1">
    <property type="entry name" value="CTP-DEPENDENT DIACYLGLYCEROL KINASE 1"/>
    <property type="match status" value="1"/>
</dbReference>
<dbReference type="KEGG" id="ria:C7V51_05995"/>
<evidence type="ECO:0008006" key="4">
    <source>
        <dbReference type="Google" id="ProtNLM"/>
    </source>
</evidence>
<feature type="transmembrane region" description="Helical" evidence="1">
    <location>
        <begin position="144"/>
        <end position="163"/>
    </location>
</feature>
<feature type="transmembrane region" description="Helical" evidence="1">
    <location>
        <begin position="117"/>
        <end position="138"/>
    </location>
</feature>
<keyword evidence="1" id="KW-1133">Transmembrane helix</keyword>
<sequence length="253" mass="26852">MAELFAALSDGFRHIAWGPLVVYLLLSTLVMGNIATYFRRHKGWKDGYSRKFNHMGHAVCAAPTIGFLPEPSLTPTIVAATIGVAVIYGWSAVSRWPAVERIVAGSLRDRDVPYSRFFFFFPLILGNLGIVAAFVFFPADAARAGILAVAIGDGLAEPVGLRFGRNTTYRVPDLVFRRSNTKSLHGNAAVMLSAVAIAAVTFIAASTGPVWVIIAGSLAFGIAVAAIEALSPRGFDNLTISLGGALIMTGLIA</sequence>
<organism evidence="2 3">
    <name type="scientific">Rathayibacter iranicus</name>
    <dbReference type="NCBI Taxonomy" id="59737"/>
    <lineage>
        <taxon>Bacteria</taxon>
        <taxon>Bacillati</taxon>
        <taxon>Actinomycetota</taxon>
        <taxon>Actinomycetes</taxon>
        <taxon>Micrococcales</taxon>
        <taxon>Microbacteriaceae</taxon>
        <taxon>Rathayibacter</taxon>
    </lineage>
</organism>
<feature type="transmembrane region" description="Helical" evidence="1">
    <location>
        <begin position="210"/>
        <end position="230"/>
    </location>
</feature>
<dbReference type="AlphaFoldDB" id="A0AAD1AFZ1"/>
<evidence type="ECO:0000256" key="1">
    <source>
        <dbReference type="SAM" id="Phobius"/>
    </source>
</evidence>
<feature type="transmembrane region" description="Helical" evidence="1">
    <location>
        <begin position="184"/>
        <end position="204"/>
    </location>
</feature>
<keyword evidence="1" id="KW-0812">Transmembrane</keyword>
<feature type="transmembrane region" description="Helical" evidence="1">
    <location>
        <begin position="20"/>
        <end position="40"/>
    </location>
</feature>
<evidence type="ECO:0000313" key="3">
    <source>
        <dbReference type="Proteomes" id="UP000283946"/>
    </source>
</evidence>
<gene>
    <name evidence="2" type="ORF">C7V51_05995</name>
</gene>